<feature type="compositionally biased region" description="Basic and acidic residues" evidence="11">
    <location>
        <begin position="121"/>
        <end position="138"/>
    </location>
</feature>
<feature type="non-terminal residue" evidence="13">
    <location>
        <position position="593"/>
    </location>
</feature>
<evidence type="ECO:0000256" key="5">
    <source>
        <dbReference type="ARBA" id="ARBA00022723"/>
    </source>
</evidence>
<evidence type="ECO:0000313" key="14">
    <source>
        <dbReference type="Proteomes" id="UP001174909"/>
    </source>
</evidence>
<keyword evidence="7 10" id="KW-0378">Hydrolase</keyword>
<keyword evidence="4" id="KW-0964">Secreted</keyword>
<dbReference type="SUPFAM" id="SSF52317">
    <property type="entry name" value="Class I glutamine amidotransferase-like"/>
    <property type="match status" value="1"/>
</dbReference>
<feature type="compositionally biased region" description="Polar residues" evidence="11">
    <location>
        <begin position="1"/>
        <end position="13"/>
    </location>
</feature>
<protein>
    <recommendedName>
        <fullName evidence="3 10">folate gamma-glutamyl hydrolase</fullName>
        <ecNumber evidence="3 10">3.4.19.9</ecNumber>
    </recommendedName>
</protein>
<feature type="domain" description="Phorbol-ester/DAG-type" evidence="12">
    <location>
        <begin position="334"/>
        <end position="385"/>
    </location>
</feature>
<keyword evidence="8" id="KW-0862">Zinc</keyword>
<accession>A0AA35THZ0</accession>
<feature type="compositionally biased region" description="Low complexity" evidence="11">
    <location>
        <begin position="196"/>
        <end position="206"/>
    </location>
</feature>
<feature type="active site" evidence="10">
    <location>
        <position position="568"/>
    </location>
</feature>
<evidence type="ECO:0000313" key="13">
    <source>
        <dbReference type="EMBL" id="CAI8048344.1"/>
    </source>
</evidence>
<reference evidence="13" key="1">
    <citation type="submission" date="2023-03" db="EMBL/GenBank/DDBJ databases">
        <authorList>
            <person name="Steffen K."/>
            <person name="Cardenas P."/>
        </authorList>
    </citation>
    <scope>NUCLEOTIDE SEQUENCE</scope>
</reference>
<dbReference type="SUPFAM" id="SSF57889">
    <property type="entry name" value="Cysteine-rich domain"/>
    <property type="match status" value="1"/>
</dbReference>
<dbReference type="EMBL" id="CASHTH010003725">
    <property type="protein sequence ID" value="CAI8048344.1"/>
    <property type="molecule type" value="Genomic_DNA"/>
</dbReference>
<dbReference type="Gene3D" id="3.30.60.20">
    <property type="match status" value="1"/>
</dbReference>
<comment type="caution">
    <text evidence="13">The sequence shown here is derived from an EMBL/GenBank/DDBJ whole genome shotgun (WGS) entry which is preliminary data.</text>
</comment>
<organism evidence="13 14">
    <name type="scientific">Geodia barretti</name>
    <name type="common">Barrett's horny sponge</name>
    <dbReference type="NCBI Taxonomy" id="519541"/>
    <lineage>
        <taxon>Eukaryota</taxon>
        <taxon>Metazoa</taxon>
        <taxon>Porifera</taxon>
        <taxon>Demospongiae</taxon>
        <taxon>Heteroscleromorpha</taxon>
        <taxon>Tetractinellida</taxon>
        <taxon>Astrophorina</taxon>
        <taxon>Geodiidae</taxon>
        <taxon>Geodia</taxon>
    </lineage>
</organism>
<dbReference type="InterPro" id="IPR002219">
    <property type="entry name" value="PKC_DAG/PE"/>
</dbReference>
<dbReference type="GO" id="GO:0046900">
    <property type="term" value="P:tetrahydrofolylpolyglutamate metabolic process"/>
    <property type="evidence" value="ECO:0007669"/>
    <property type="project" value="TreeGrafter"/>
</dbReference>
<evidence type="ECO:0000256" key="11">
    <source>
        <dbReference type="SAM" id="MobiDB-lite"/>
    </source>
</evidence>
<evidence type="ECO:0000256" key="3">
    <source>
        <dbReference type="ARBA" id="ARBA00012886"/>
    </source>
</evidence>
<feature type="region of interest" description="Disordered" evidence="11">
    <location>
        <begin position="1"/>
        <end position="206"/>
    </location>
</feature>
<sequence>LPNNHVINPTPIINVNHKSHTHSQNPAHHNKPHPSSAPLSELNATPVSTGREGEGEEGERGGEAVVENGPTMSTVTHVSRKLWQRESLGVGQKEGEEEEGEGEIRKRVSEVSVDTAGAVEEVEKKPDLVESKKEEVRPTESPTAAAGDDDERENTTPDNQHLLDVTDSPPSSAHSHPSPLALHASHPHSEPIAMGSRSKSMSSWRRSPSYEKLQEFVLPSVQEGGVASGEGRVEAESSLERLRRPSHQSLVVLRTGGGKGEGLLSPNRRRRQTLSMSGSAYSVESSVEEMHPSTLVFEISDSRRTRHIVALSQAHASKLGKRVSHARKLHIYNDHIFVATHLKQRFYCHVCKKKILGFMGKQGYVCRDCNMVVHKHCHYKTEGQCTSSKLSSMNLDCSSNTSQDDLKSLFDSINGILFPGGGVSVVSSGYAAIGRAVVQMAMDAVDAGDYFPVWGTCLGFQLLTTMVGGEGILSQVDAKNYSIPLNLTSAAQTSRLFSLFSSSALGWISQEPLTTNNHYFAVTTDTFKNNPKLTEFFTVLSTNMDRDGVEFVSTVESKRYPIYGVQWHPEKNGFEWGLNQANNHSDIGWLSRS</sequence>
<evidence type="ECO:0000256" key="8">
    <source>
        <dbReference type="ARBA" id="ARBA00022833"/>
    </source>
</evidence>
<dbReference type="EC" id="3.4.19.9" evidence="3 10"/>
<dbReference type="InterPro" id="IPR015527">
    <property type="entry name" value="Pept_C26_g-glut_hydrolase"/>
</dbReference>
<evidence type="ECO:0000256" key="9">
    <source>
        <dbReference type="PIRSR" id="PIRSR615527-1"/>
    </source>
</evidence>
<evidence type="ECO:0000259" key="12">
    <source>
        <dbReference type="PROSITE" id="PS50081"/>
    </source>
</evidence>
<gene>
    <name evidence="13" type="ORF">GBAR_LOCUS26686</name>
</gene>
<keyword evidence="14" id="KW-1185">Reference proteome</keyword>
<dbReference type="GO" id="GO:0034722">
    <property type="term" value="F:gamma-glutamyl-peptidase activity"/>
    <property type="evidence" value="ECO:0007669"/>
    <property type="project" value="UniProtKB-UniRule"/>
</dbReference>
<dbReference type="PANTHER" id="PTHR11315:SF1">
    <property type="entry name" value="FOLATE GAMMA-GLUTAMYL HYDROLASE"/>
    <property type="match status" value="1"/>
</dbReference>
<dbReference type="PROSITE" id="PS51275">
    <property type="entry name" value="PEPTIDASE_C26_GGH"/>
    <property type="match status" value="1"/>
</dbReference>
<dbReference type="Gene3D" id="3.40.50.880">
    <property type="match status" value="1"/>
</dbReference>
<dbReference type="GO" id="GO:0005576">
    <property type="term" value="C:extracellular region"/>
    <property type="evidence" value="ECO:0007669"/>
    <property type="project" value="UniProtKB-SubCell"/>
</dbReference>
<evidence type="ECO:0000256" key="1">
    <source>
        <dbReference type="ARBA" id="ARBA00004239"/>
    </source>
</evidence>
<comment type="catalytic activity">
    <reaction evidence="10">
        <text>(6S)-5,6,7,8-tetrahydrofolyl-(gamma-L-Glu)(n) + (n-1) H2O = (6S)-5,6,7,8-tetrahydrofolate + (n-1) L-glutamate</text>
        <dbReference type="Rhea" id="RHEA:56784"/>
        <dbReference type="Rhea" id="RHEA-COMP:14738"/>
        <dbReference type="ChEBI" id="CHEBI:15377"/>
        <dbReference type="ChEBI" id="CHEBI:29985"/>
        <dbReference type="ChEBI" id="CHEBI:57453"/>
        <dbReference type="ChEBI" id="CHEBI:141005"/>
        <dbReference type="EC" id="3.4.19.9"/>
    </reaction>
</comment>
<comment type="subcellular location">
    <subcellularLocation>
        <location evidence="1">Secreted</location>
        <location evidence="1">Extracellular space</location>
    </subcellularLocation>
</comment>
<keyword evidence="5" id="KW-0479">Metal-binding</keyword>
<dbReference type="InterPro" id="IPR029062">
    <property type="entry name" value="Class_I_gatase-like"/>
</dbReference>
<proteinExistence type="inferred from homology"/>
<dbReference type="PANTHER" id="PTHR11315">
    <property type="entry name" value="PROTEASE FAMILY C26 GAMMA-GLUTAMYL HYDROLASE"/>
    <property type="match status" value="1"/>
</dbReference>
<evidence type="ECO:0000256" key="10">
    <source>
        <dbReference type="PROSITE-ProRule" id="PRU00607"/>
    </source>
</evidence>
<feature type="active site" description="Nucleophile" evidence="9 10">
    <location>
        <position position="457"/>
    </location>
</feature>
<dbReference type="Pfam" id="PF00130">
    <property type="entry name" value="C1_1"/>
    <property type="match status" value="1"/>
</dbReference>
<dbReference type="Proteomes" id="UP001174909">
    <property type="component" value="Unassembled WGS sequence"/>
</dbReference>
<name>A0AA35THZ0_GEOBA</name>
<comment type="similarity">
    <text evidence="2">Belongs to the peptidase C26 family.</text>
</comment>
<dbReference type="GO" id="GO:0046872">
    <property type="term" value="F:metal ion binding"/>
    <property type="evidence" value="ECO:0007669"/>
    <property type="project" value="UniProtKB-KW"/>
</dbReference>
<evidence type="ECO:0000256" key="4">
    <source>
        <dbReference type="ARBA" id="ARBA00022525"/>
    </source>
</evidence>
<dbReference type="Pfam" id="PF07722">
    <property type="entry name" value="Peptidase_C26"/>
    <property type="match status" value="1"/>
</dbReference>
<dbReference type="CDD" id="cd20831">
    <property type="entry name" value="C1_dGM13116p-like"/>
    <property type="match status" value="1"/>
</dbReference>
<dbReference type="InterPro" id="IPR046349">
    <property type="entry name" value="C1-like_sf"/>
</dbReference>
<dbReference type="SMART" id="SM00109">
    <property type="entry name" value="C1"/>
    <property type="match status" value="1"/>
</dbReference>
<dbReference type="PROSITE" id="PS50081">
    <property type="entry name" value="ZF_DAG_PE_2"/>
    <property type="match status" value="1"/>
</dbReference>
<dbReference type="InterPro" id="IPR011697">
    <property type="entry name" value="Peptidase_C26"/>
</dbReference>
<feature type="compositionally biased region" description="Low complexity" evidence="11">
    <location>
        <begin position="168"/>
        <end position="184"/>
    </location>
</feature>
<evidence type="ECO:0000256" key="2">
    <source>
        <dbReference type="ARBA" id="ARBA00011083"/>
    </source>
</evidence>
<evidence type="ECO:0000256" key="6">
    <source>
        <dbReference type="ARBA" id="ARBA00022729"/>
    </source>
</evidence>
<dbReference type="AlphaFoldDB" id="A0AA35THZ0"/>
<dbReference type="PROSITE" id="PS00479">
    <property type="entry name" value="ZF_DAG_PE_1"/>
    <property type="match status" value="1"/>
</dbReference>
<evidence type="ECO:0000256" key="7">
    <source>
        <dbReference type="ARBA" id="ARBA00022801"/>
    </source>
</evidence>
<feature type="active site" description="Proton donor" evidence="9">
    <location>
        <position position="568"/>
    </location>
</feature>
<dbReference type="PROSITE" id="PS51273">
    <property type="entry name" value="GATASE_TYPE_1"/>
    <property type="match status" value="1"/>
</dbReference>
<dbReference type="GO" id="GO:0005773">
    <property type="term" value="C:vacuole"/>
    <property type="evidence" value="ECO:0007669"/>
    <property type="project" value="TreeGrafter"/>
</dbReference>
<keyword evidence="6" id="KW-0732">Signal</keyword>